<feature type="domain" description="CAAX prenyl protease 2/Lysostaphin resistance protein A-like" evidence="2">
    <location>
        <begin position="121"/>
        <end position="214"/>
    </location>
</feature>
<evidence type="ECO:0000256" key="1">
    <source>
        <dbReference type="SAM" id="Phobius"/>
    </source>
</evidence>
<evidence type="ECO:0000259" key="2">
    <source>
        <dbReference type="Pfam" id="PF02517"/>
    </source>
</evidence>
<dbReference type="GO" id="GO:0006508">
    <property type="term" value="P:proteolysis"/>
    <property type="evidence" value="ECO:0007669"/>
    <property type="project" value="UniProtKB-KW"/>
</dbReference>
<proteinExistence type="predicted"/>
<dbReference type="GO" id="GO:0008237">
    <property type="term" value="F:metallopeptidase activity"/>
    <property type="evidence" value="ECO:0007669"/>
    <property type="project" value="UniProtKB-KW"/>
</dbReference>
<dbReference type="PANTHER" id="PTHR39430">
    <property type="entry name" value="MEMBRANE-ASSOCIATED PROTEASE-RELATED"/>
    <property type="match status" value="1"/>
</dbReference>
<dbReference type="AlphaFoldDB" id="A0A2T1BZW7"/>
<reference evidence="3 4" key="2">
    <citation type="submission" date="2018-03" db="EMBL/GenBank/DDBJ databases">
        <title>The ancient ancestry and fast evolution of plastids.</title>
        <authorList>
            <person name="Moore K.R."/>
            <person name="Magnabosco C."/>
            <person name="Momper L."/>
            <person name="Gold D.A."/>
            <person name="Bosak T."/>
            <person name="Fournier G.P."/>
        </authorList>
    </citation>
    <scope>NUCLEOTIDE SEQUENCE [LARGE SCALE GENOMIC DNA]</scope>
    <source>
        <strain evidence="3 4">CCAP 1448/3</strain>
    </source>
</reference>
<reference evidence="3 4" key="1">
    <citation type="submission" date="2018-02" db="EMBL/GenBank/DDBJ databases">
        <authorList>
            <person name="Cohen D.B."/>
            <person name="Kent A.D."/>
        </authorList>
    </citation>
    <scope>NUCLEOTIDE SEQUENCE [LARGE SCALE GENOMIC DNA]</scope>
    <source>
        <strain evidence="3 4">CCAP 1448/3</strain>
    </source>
</reference>
<keyword evidence="3" id="KW-0482">Metalloprotease</keyword>
<name>A0A2T1BZW7_9CYAN</name>
<dbReference type="InterPro" id="IPR003675">
    <property type="entry name" value="Rce1/LyrA-like_dom"/>
</dbReference>
<evidence type="ECO:0000313" key="4">
    <source>
        <dbReference type="Proteomes" id="UP000238762"/>
    </source>
</evidence>
<dbReference type="RefSeq" id="WP_106290080.1">
    <property type="nucleotide sequence ID" value="NZ_CAWNTC010000137.1"/>
</dbReference>
<keyword evidence="4" id="KW-1185">Reference proteome</keyword>
<gene>
    <name evidence="3" type="ORF">C7B64_18240</name>
</gene>
<sequence>MSIAQYPTPVRLGTFLVILLCLWLPLAIPIYLTVGDRNLVTILTMMLLFAEFLFFLNFWGKNVYGRTRIFSHYGLELSRQNTTELFNGLSVGLCATLMLFGLEGLLGWLVWQKPQISLLQLILEGLISALLIGLAEELVFRGWLLDEFEQNYHPNTALWLSTLIFATLHFLKPLSEIVSNLPSFLGLLVLGIALVWAKRKHQGRLGKSIGLHSGLVWGYYIINVGNLVDYCPQIPQWITGVNNNPIAGVMGLFVLLAIAYFQKPPIKRPQTDKWRRR</sequence>
<keyword evidence="1" id="KW-0472">Membrane</keyword>
<evidence type="ECO:0000313" key="3">
    <source>
        <dbReference type="EMBL" id="PSB01467.1"/>
    </source>
</evidence>
<feature type="transmembrane region" description="Helical" evidence="1">
    <location>
        <begin position="209"/>
        <end position="225"/>
    </location>
</feature>
<dbReference type="GO" id="GO:0004175">
    <property type="term" value="F:endopeptidase activity"/>
    <property type="evidence" value="ECO:0007669"/>
    <property type="project" value="UniProtKB-ARBA"/>
</dbReference>
<protein>
    <submittedName>
        <fullName evidence="3">CPBP family intramembrane metalloprotease</fullName>
    </submittedName>
</protein>
<feature type="transmembrane region" description="Helical" evidence="1">
    <location>
        <begin position="177"/>
        <end position="197"/>
    </location>
</feature>
<feature type="transmembrane region" description="Helical" evidence="1">
    <location>
        <begin position="245"/>
        <end position="261"/>
    </location>
</feature>
<feature type="transmembrane region" description="Helical" evidence="1">
    <location>
        <begin position="85"/>
        <end position="111"/>
    </location>
</feature>
<dbReference type="GO" id="GO:0080120">
    <property type="term" value="P:CAAX-box protein maturation"/>
    <property type="evidence" value="ECO:0007669"/>
    <property type="project" value="UniProtKB-ARBA"/>
</dbReference>
<dbReference type="PANTHER" id="PTHR39430:SF1">
    <property type="entry name" value="PROTEASE"/>
    <property type="match status" value="1"/>
</dbReference>
<keyword evidence="3" id="KW-0645">Protease</keyword>
<keyword evidence="1" id="KW-0812">Transmembrane</keyword>
<dbReference type="Proteomes" id="UP000238762">
    <property type="component" value="Unassembled WGS sequence"/>
</dbReference>
<feature type="transmembrane region" description="Helical" evidence="1">
    <location>
        <begin position="38"/>
        <end position="59"/>
    </location>
</feature>
<organism evidence="3 4">
    <name type="scientific">Merismopedia glauca CCAP 1448/3</name>
    <dbReference type="NCBI Taxonomy" id="1296344"/>
    <lineage>
        <taxon>Bacteria</taxon>
        <taxon>Bacillati</taxon>
        <taxon>Cyanobacteriota</taxon>
        <taxon>Cyanophyceae</taxon>
        <taxon>Synechococcales</taxon>
        <taxon>Merismopediaceae</taxon>
        <taxon>Merismopedia</taxon>
    </lineage>
</organism>
<keyword evidence="1" id="KW-1133">Transmembrane helix</keyword>
<dbReference type="Pfam" id="PF02517">
    <property type="entry name" value="Rce1-like"/>
    <property type="match status" value="1"/>
</dbReference>
<keyword evidence="3" id="KW-0378">Hydrolase</keyword>
<dbReference type="EMBL" id="PVWJ01000106">
    <property type="protein sequence ID" value="PSB01467.1"/>
    <property type="molecule type" value="Genomic_DNA"/>
</dbReference>
<feature type="transmembrane region" description="Helical" evidence="1">
    <location>
        <begin position="12"/>
        <end position="32"/>
    </location>
</feature>
<accession>A0A2T1BZW7</accession>
<comment type="caution">
    <text evidence="3">The sequence shown here is derived from an EMBL/GenBank/DDBJ whole genome shotgun (WGS) entry which is preliminary data.</text>
</comment>
<dbReference type="OrthoDB" id="3034706at2"/>